<dbReference type="GO" id="GO:0044205">
    <property type="term" value="P:'de novo' UMP biosynthetic process"/>
    <property type="evidence" value="ECO:0007669"/>
    <property type="project" value="UniProtKB-UniPathway"/>
</dbReference>
<dbReference type="AlphaFoldDB" id="A0A066VXV6"/>
<dbReference type="Gene3D" id="2.30.26.10">
    <property type="entry name" value="Dihydroorotate Dehydrogenase A, chain A, domain 2"/>
    <property type="match status" value="1"/>
</dbReference>
<evidence type="ECO:0000256" key="6">
    <source>
        <dbReference type="ARBA" id="ARBA00023002"/>
    </source>
</evidence>
<dbReference type="InterPro" id="IPR013785">
    <property type="entry name" value="Aldolase_TIM"/>
</dbReference>
<dbReference type="Gene3D" id="3.20.20.70">
    <property type="entry name" value="Aldolase class I"/>
    <property type="match status" value="1"/>
</dbReference>
<dbReference type="OrthoDB" id="14784at2759"/>
<dbReference type="InterPro" id="IPR005720">
    <property type="entry name" value="Dihydroorotate_DH_cat"/>
</dbReference>
<evidence type="ECO:0000259" key="8">
    <source>
        <dbReference type="Pfam" id="PF01180"/>
    </source>
</evidence>
<evidence type="ECO:0000256" key="7">
    <source>
        <dbReference type="ARBA" id="ARBA00031623"/>
    </source>
</evidence>
<dbReference type="SUPFAM" id="SSF51395">
    <property type="entry name" value="FMN-linked oxidoreductases"/>
    <property type="match status" value="1"/>
</dbReference>
<dbReference type="InParanoid" id="A0A066VXV6"/>
<dbReference type="STRING" id="1037660.A0A066VXV6"/>
<dbReference type="HOGENOM" id="CLU_036010_0_0_1"/>
<dbReference type="InterPro" id="IPR023359">
    <property type="entry name" value="Dihydro_DH_chainA_dom2"/>
</dbReference>
<accession>A0A066VXV6</accession>
<dbReference type="Pfam" id="PF01180">
    <property type="entry name" value="DHO_dh"/>
    <property type="match status" value="1"/>
</dbReference>
<dbReference type="InterPro" id="IPR050074">
    <property type="entry name" value="DHO_dehydrogenase"/>
</dbReference>
<dbReference type="PROSITE" id="PS00912">
    <property type="entry name" value="DHODEHASE_2"/>
    <property type="match status" value="1"/>
</dbReference>
<evidence type="ECO:0000256" key="5">
    <source>
        <dbReference type="ARBA" id="ARBA00022975"/>
    </source>
</evidence>
<proteinExistence type="predicted"/>
<dbReference type="GO" id="GO:0006207">
    <property type="term" value="P:'de novo' pyrimidine nucleobase biosynthetic process"/>
    <property type="evidence" value="ECO:0007669"/>
    <property type="project" value="InterPro"/>
</dbReference>
<evidence type="ECO:0000256" key="1">
    <source>
        <dbReference type="ARBA" id="ARBA00001917"/>
    </source>
</evidence>
<dbReference type="EMBL" id="JMSN01000036">
    <property type="protein sequence ID" value="KDN46311.1"/>
    <property type="molecule type" value="Genomic_DNA"/>
</dbReference>
<dbReference type="PANTHER" id="PTHR48109">
    <property type="entry name" value="DIHYDROOROTATE DEHYDROGENASE (QUINONE), MITOCHONDRIAL-RELATED"/>
    <property type="match status" value="1"/>
</dbReference>
<dbReference type="Proteomes" id="UP000027361">
    <property type="component" value="Unassembled WGS sequence"/>
</dbReference>
<evidence type="ECO:0000313" key="9">
    <source>
        <dbReference type="EMBL" id="KDN46311.1"/>
    </source>
</evidence>
<keyword evidence="3" id="KW-0285">Flavoprotein</keyword>
<dbReference type="OMA" id="GDGYRRM"/>
<keyword evidence="6" id="KW-0560">Oxidoreductase</keyword>
<reference evidence="9 10" key="1">
    <citation type="submission" date="2014-05" db="EMBL/GenBank/DDBJ databases">
        <title>Draft genome sequence of a rare smut relative, Tilletiaria anomala UBC 951.</title>
        <authorList>
            <consortium name="DOE Joint Genome Institute"/>
            <person name="Toome M."/>
            <person name="Kuo A."/>
            <person name="Henrissat B."/>
            <person name="Lipzen A."/>
            <person name="Tritt A."/>
            <person name="Yoshinaga Y."/>
            <person name="Zane M."/>
            <person name="Barry K."/>
            <person name="Grigoriev I.V."/>
            <person name="Spatafora J.W."/>
            <person name="Aimea M.C."/>
        </authorList>
    </citation>
    <scope>NUCLEOTIDE SEQUENCE [LARGE SCALE GENOMIC DNA]</scope>
    <source>
        <strain evidence="9 10">UBC 951</strain>
    </source>
</reference>
<dbReference type="GeneID" id="25263221"/>
<comment type="caution">
    <text evidence="9">The sequence shown here is derived from an EMBL/GenBank/DDBJ whole genome shotgun (WGS) entry which is preliminary data.</text>
</comment>
<keyword evidence="10" id="KW-1185">Reference proteome</keyword>
<protein>
    <recommendedName>
        <fullName evidence="7">Dihydroorotate oxidase</fullName>
    </recommendedName>
</protein>
<gene>
    <name evidence="9" type="ORF">K437DRAFT_246645</name>
</gene>
<dbReference type="RefSeq" id="XP_013243522.1">
    <property type="nucleotide sequence ID" value="XM_013388068.1"/>
</dbReference>
<name>A0A066VXV6_TILAU</name>
<keyword evidence="4" id="KW-0288">FMN</keyword>
<evidence type="ECO:0000256" key="2">
    <source>
        <dbReference type="ARBA" id="ARBA00004725"/>
    </source>
</evidence>
<dbReference type="GO" id="GO:0005737">
    <property type="term" value="C:cytoplasm"/>
    <property type="evidence" value="ECO:0007669"/>
    <property type="project" value="InterPro"/>
</dbReference>
<organism evidence="9 10">
    <name type="scientific">Tilletiaria anomala (strain ATCC 24038 / CBS 436.72 / UBC 951)</name>
    <dbReference type="NCBI Taxonomy" id="1037660"/>
    <lineage>
        <taxon>Eukaryota</taxon>
        <taxon>Fungi</taxon>
        <taxon>Dikarya</taxon>
        <taxon>Basidiomycota</taxon>
        <taxon>Ustilaginomycotina</taxon>
        <taxon>Exobasidiomycetes</taxon>
        <taxon>Georgefischeriales</taxon>
        <taxon>Tilletiariaceae</taxon>
        <taxon>Tilletiaria</taxon>
    </lineage>
</organism>
<dbReference type="PANTHER" id="PTHR48109:SF1">
    <property type="entry name" value="DIHYDROOROTATE DEHYDROGENASE (FUMARATE)"/>
    <property type="match status" value="1"/>
</dbReference>
<dbReference type="InterPro" id="IPR001295">
    <property type="entry name" value="Dihydroorotate_DH_CS"/>
</dbReference>
<comment type="cofactor">
    <cofactor evidence="1">
        <name>FMN</name>
        <dbReference type="ChEBI" id="CHEBI:58210"/>
    </cofactor>
</comment>
<evidence type="ECO:0000256" key="3">
    <source>
        <dbReference type="ARBA" id="ARBA00022630"/>
    </source>
</evidence>
<dbReference type="GO" id="GO:0004152">
    <property type="term" value="F:dihydroorotate dehydrogenase activity"/>
    <property type="evidence" value="ECO:0007669"/>
    <property type="project" value="UniProtKB-ARBA"/>
</dbReference>
<evidence type="ECO:0000313" key="10">
    <source>
        <dbReference type="Proteomes" id="UP000027361"/>
    </source>
</evidence>
<feature type="domain" description="Dihydroorotate dehydrogenase catalytic" evidence="8">
    <location>
        <begin position="274"/>
        <end position="358"/>
    </location>
</feature>
<comment type="pathway">
    <text evidence="2">Pyrimidine metabolism; UMP biosynthesis via de novo pathway.</text>
</comment>
<sequence length="358" mass="38201">MMVTIGDLHFRLPAKAPSDATPLMNSASPWADVEHLHQLHESPSTSAVTTRTVLLIQPDVGDSSFQQDDKVHTHVFLRENGVEKGSLNSYGYAPRPLQMFLAEIRKTLSASANPQKPFIVSITGDPEAVHMGLRELSSQISGTGPLSPWSTLLGCEINLSCPNIRGVTVPPGYSKDGIKLFIHAAKNSRAHARTTVTTGLKIPPYTYPAQFSQLVQALEETSPEALSESATDGARPHTIQFLTAINTLGGCTWFKNEAAGHLLEPSLPVDSTKNFEGFGGLAGESLHPLALGTVKRLRMMLDASQHASVREIKIIGVGGVTNGAAARRMQAAGAAVVALATSLGREGVVSFDRILSEL</sequence>
<evidence type="ECO:0000256" key="4">
    <source>
        <dbReference type="ARBA" id="ARBA00022643"/>
    </source>
</evidence>
<keyword evidence="5" id="KW-0665">Pyrimidine biosynthesis</keyword>
<dbReference type="UniPathway" id="UPA00070"/>